<evidence type="ECO:0000256" key="7">
    <source>
        <dbReference type="ARBA" id="ARBA00023012"/>
    </source>
</evidence>
<dbReference type="CDD" id="cd00082">
    <property type="entry name" value="HisKA"/>
    <property type="match status" value="1"/>
</dbReference>
<dbReference type="InterPro" id="IPR003661">
    <property type="entry name" value="HisK_dim/P_dom"/>
</dbReference>
<evidence type="ECO:0000256" key="6">
    <source>
        <dbReference type="ARBA" id="ARBA00022777"/>
    </source>
</evidence>
<dbReference type="Pfam" id="PF02518">
    <property type="entry name" value="HATPase_c"/>
    <property type="match status" value="1"/>
</dbReference>
<comment type="catalytic activity">
    <reaction evidence="1">
        <text>ATP + protein L-histidine = ADP + protein N-phospho-L-histidine.</text>
        <dbReference type="EC" id="2.7.13.3"/>
    </reaction>
</comment>
<dbReference type="SMART" id="SM00388">
    <property type="entry name" value="HisKA"/>
    <property type="match status" value="1"/>
</dbReference>
<evidence type="ECO:0000256" key="3">
    <source>
        <dbReference type="ARBA" id="ARBA00012438"/>
    </source>
</evidence>
<dbReference type="Gene3D" id="3.30.565.10">
    <property type="entry name" value="Histidine kinase-like ATPase, C-terminal domain"/>
    <property type="match status" value="1"/>
</dbReference>
<keyword evidence="7" id="KW-0902">Two-component regulatory system</keyword>
<dbReference type="GO" id="GO:0004721">
    <property type="term" value="F:phosphoprotein phosphatase activity"/>
    <property type="evidence" value="ECO:0007669"/>
    <property type="project" value="TreeGrafter"/>
</dbReference>
<comment type="subcellular location">
    <subcellularLocation>
        <location evidence="2">Membrane</location>
    </subcellularLocation>
</comment>
<comment type="caution">
    <text evidence="10">The sequence shown here is derived from an EMBL/GenBank/DDBJ whole genome shotgun (WGS) entry which is preliminary data.</text>
</comment>
<dbReference type="GO" id="GO:0005886">
    <property type="term" value="C:plasma membrane"/>
    <property type="evidence" value="ECO:0007669"/>
    <property type="project" value="TreeGrafter"/>
</dbReference>
<keyword evidence="8" id="KW-1133">Transmembrane helix</keyword>
<keyword evidence="5" id="KW-0808">Transferase</keyword>
<dbReference type="PANTHER" id="PTHR45453">
    <property type="entry name" value="PHOSPHATE REGULON SENSOR PROTEIN PHOR"/>
    <property type="match status" value="1"/>
</dbReference>
<gene>
    <name evidence="10" type="ORF">DIY07_10995</name>
</gene>
<reference evidence="10 11" key="1">
    <citation type="submission" date="2018-06" db="EMBL/GenBank/DDBJ databases">
        <title>Mutators as drivers of adaptation in pathogenic bacteria and a risk factor for host jumps and vaccine escape.</title>
        <authorList>
            <person name="Barnes A.C."/>
            <person name="Silayeva O."/>
        </authorList>
    </citation>
    <scope>NUCLEOTIDE SEQUENCE [LARGE SCALE GENOMIC DNA]</scope>
    <source>
        <strain evidence="10 11">QMA0445</strain>
    </source>
</reference>
<keyword evidence="8" id="KW-0472">Membrane</keyword>
<dbReference type="Pfam" id="PF00512">
    <property type="entry name" value="HisKA"/>
    <property type="match status" value="1"/>
</dbReference>
<dbReference type="PANTHER" id="PTHR45453:SF1">
    <property type="entry name" value="PHOSPHATE REGULON SENSOR PROTEIN PHOR"/>
    <property type="match status" value="1"/>
</dbReference>
<dbReference type="SUPFAM" id="SSF47384">
    <property type="entry name" value="Homodimeric domain of signal transducing histidine kinase"/>
    <property type="match status" value="1"/>
</dbReference>
<dbReference type="InterPro" id="IPR036097">
    <property type="entry name" value="HisK_dim/P_sf"/>
</dbReference>
<dbReference type="InterPro" id="IPR036890">
    <property type="entry name" value="HATPase_C_sf"/>
</dbReference>
<keyword evidence="8" id="KW-0812">Transmembrane</keyword>
<dbReference type="GeneID" id="35765775"/>
<dbReference type="EC" id="2.7.13.3" evidence="3"/>
<dbReference type="PROSITE" id="PS50109">
    <property type="entry name" value="HIS_KIN"/>
    <property type="match status" value="1"/>
</dbReference>
<evidence type="ECO:0000256" key="4">
    <source>
        <dbReference type="ARBA" id="ARBA00022553"/>
    </source>
</evidence>
<dbReference type="EMBL" id="QLQD01000089">
    <property type="protein sequence ID" value="RLU54195.1"/>
    <property type="molecule type" value="Genomic_DNA"/>
</dbReference>
<dbReference type="PRINTS" id="PR00344">
    <property type="entry name" value="BCTRLSENSOR"/>
</dbReference>
<dbReference type="SMART" id="SM00387">
    <property type="entry name" value="HATPase_c"/>
    <property type="match status" value="1"/>
</dbReference>
<feature type="domain" description="Histidine kinase" evidence="9">
    <location>
        <begin position="259"/>
        <end position="455"/>
    </location>
</feature>
<keyword evidence="6 10" id="KW-0418">Kinase</keyword>
<dbReference type="InterPro" id="IPR005467">
    <property type="entry name" value="His_kinase_dom"/>
</dbReference>
<dbReference type="AlphaFoldDB" id="A0A3L8NVS2"/>
<dbReference type="RefSeq" id="WP_003098897.1">
    <property type="nucleotide sequence ID" value="NZ_CP010783.1"/>
</dbReference>
<evidence type="ECO:0000313" key="11">
    <source>
        <dbReference type="Proteomes" id="UP000269148"/>
    </source>
</evidence>
<dbReference type="FunFam" id="1.10.287.130:FF:000001">
    <property type="entry name" value="Two-component sensor histidine kinase"/>
    <property type="match status" value="1"/>
</dbReference>
<organism evidence="10 11">
    <name type="scientific">Streptococcus iniae</name>
    <name type="common">Streptococcus shiloi</name>
    <dbReference type="NCBI Taxonomy" id="1346"/>
    <lineage>
        <taxon>Bacteria</taxon>
        <taxon>Bacillati</taxon>
        <taxon>Bacillota</taxon>
        <taxon>Bacilli</taxon>
        <taxon>Lactobacillales</taxon>
        <taxon>Streptococcaceae</taxon>
        <taxon>Streptococcus</taxon>
    </lineage>
</organism>
<sequence length="455" mass="52316">MTSKKLSSHLLWLNSLTLLIGFGLIYFSFNYFVRDYINQVTKDSMQSNFTILDSMYDNKPIPEAKNKNTDSVFVWSHYAIYNHHKQVLFANDDKKTIGKTLYSYLDEHDLWDKSSRRSGVFITLEDKTYYVMTKAYEGDYQDGAIVKVKPDKEKVYQVINFSDVTNTQTLINNINRVVIVILLSTFIVTLLIMRRTFSGIAKSIKTVQHYIESLWRSQEGMAKQDKIIFSEFTPLLEESQAMADRIHHAEESQAQFFQNASHELRTPLMSIQGYTEALQEGVIAEELALPIIHQESQKMKQLVDDIMLISRLDAKVASKQEEVSLKEVLHSSYEHFWGIAKQKNLALHLKQEEQDQLVLGDDALLIRLVSNIISNSLRYAHSYICLERQGKTIVITNDGPPISQDDLPHIFDRFYKGTGGQTGIGLAMVQEIMKQHHGHVSVCSNQEKTQFKLIF</sequence>
<accession>A0A3L8NVS2</accession>
<dbReference type="Gene3D" id="1.10.287.130">
    <property type="match status" value="1"/>
</dbReference>
<dbReference type="GO" id="GO:0000155">
    <property type="term" value="F:phosphorelay sensor kinase activity"/>
    <property type="evidence" value="ECO:0007669"/>
    <property type="project" value="InterPro"/>
</dbReference>
<evidence type="ECO:0000313" key="10">
    <source>
        <dbReference type="EMBL" id="RLU54195.1"/>
    </source>
</evidence>
<keyword evidence="4" id="KW-0597">Phosphoprotein</keyword>
<dbReference type="SMR" id="A0A3L8NVS2"/>
<protein>
    <recommendedName>
        <fullName evidence="3">histidine kinase</fullName>
        <ecNumber evidence="3">2.7.13.3</ecNumber>
    </recommendedName>
</protein>
<feature type="transmembrane region" description="Helical" evidence="8">
    <location>
        <begin position="12"/>
        <end position="33"/>
    </location>
</feature>
<feature type="transmembrane region" description="Helical" evidence="8">
    <location>
        <begin position="174"/>
        <end position="193"/>
    </location>
</feature>
<dbReference type="KEGG" id="siz:SI82_01100"/>
<evidence type="ECO:0000256" key="5">
    <source>
        <dbReference type="ARBA" id="ARBA00022679"/>
    </source>
</evidence>
<dbReference type="GO" id="GO:0016036">
    <property type="term" value="P:cellular response to phosphate starvation"/>
    <property type="evidence" value="ECO:0007669"/>
    <property type="project" value="TreeGrafter"/>
</dbReference>
<proteinExistence type="predicted"/>
<name>A0A3L8NVS2_STRIN</name>
<evidence type="ECO:0000256" key="8">
    <source>
        <dbReference type="SAM" id="Phobius"/>
    </source>
</evidence>
<dbReference type="Proteomes" id="UP000269148">
    <property type="component" value="Unassembled WGS sequence"/>
</dbReference>
<evidence type="ECO:0000259" key="9">
    <source>
        <dbReference type="PROSITE" id="PS50109"/>
    </source>
</evidence>
<dbReference type="OrthoDB" id="9780718at2"/>
<dbReference type="SUPFAM" id="SSF55874">
    <property type="entry name" value="ATPase domain of HSP90 chaperone/DNA topoisomerase II/histidine kinase"/>
    <property type="match status" value="1"/>
</dbReference>
<evidence type="ECO:0000256" key="2">
    <source>
        <dbReference type="ARBA" id="ARBA00004370"/>
    </source>
</evidence>
<dbReference type="InterPro" id="IPR003594">
    <property type="entry name" value="HATPase_dom"/>
</dbReference>
<dbReference type="InterPro" id="IPR050351">
    <property type="entry name" value="BphY/WalK/GraS-like"/>
</dbReference>
<evidence type="ECO:0000256" key="1">
    <source>
        <dbReference type="ARBA" id="ARBA00000085"/>
    </source>
</evidence>
<dbReference type="InterPro" id="IPR004358">
    <property type="entry name" value="Sig_transdc_His_kin-like_C"/>
</dbReference>
<dbReference type="CDD" id="cd00075">
    <property type="entry name" value="HATPase"/>
    <property type="match status" value="1"/>
</dbReference>